<evidence type="ECO:0000313" key="1">
    <source>
        <dbReference type="EMBL" id="BAD72607.1"/>
    </source>
</evidence>
<organism evidence="1">
    <name type="scientific">Ephelis japonica</name>
    <dbReference type="NCBI Taxonomy" id="116609"/>
    <lineage>
        <taxon>Eukaryota</taxon>
        <taxon>Fungi</taxon>
        <taxon>Dikarya</taxon>
        <taxon>Ascomycota</taxon>
        <taxon>Pezizomycotina</taxon>
        <taxon>Sordariomycetes</taxon>
        <taxon>Hypocreomycetidae</taxon>
        <taxon>Hypocreales</taxon>
        <taxon>Clavicipitaceae</taxon>
        <taxon>Ephelis</taxon>
    </lineage>
</organism>
<sequence>MENIYHFTPLWHRIDLICKPDRALEAIRIKSLQTFLDKYRIEVSRPLSLDGMFFVSECIWIIQQLLEDHTDDNEILRRLRELEQNDSLKTVRNSLNLWYDASCPIFSRDPHQGLPPDTELEDESGASILTWSRRFFHQQHAIGNLGFMAMLMTSEVWVLPRNGKLKAASLISAATTTILFASYLIYTDAVQHECACTLDATSAQSFEAMTLFIRSSWQVARTNSNIFDSPPGREFGATLSEVRLSNDGKRFLTRVGHKSWCEAPYWHPCRRVPGSVWNKYLKNLARPIFPIQFRANNKLHISLPNTIFSLIQLWETYYHELRDRFDQVCISPISITVYLLTLQEDWTSSTFEFVFI</sequence>
<dbReference type="Pfam" id="PF17043">
    <property type="entry name" value="MAT1-1-2"/>
    <property type="match status" value="1"/>
</dbReference>
<name>Q5TL95_9HYPO</name>
<dbReference type="InterPro" id="IPR031472">
    <property type="entry name" value="MAT1-1-2/MatA-2/Smr1"/>
</dbReference>
<gene>
    <name evidence="1" type="primary">MAT1-1-2</name>
</gene>
<accession>Q5TL95</accession>
<dbReference type="EMBL" id="AB194984">
    <property type="protein sequence ID" value="BAD72607.1"/>
    <property type="molecule type" value="Genomic_DNA"/>
</dbReference>
<dbReference type="AlphaFoldDB" id="Q5TL95"/>
<proteinExistence type="predicted"/>
<protein>
    <submittedName>
        <fullName evidence="1">MAT1-1-2</fullName>
    </submittedName>
</protein>
<reference evidence="1" key="1">
    <citation type="journal article" date="2005" name="FEMS Microbiol. Lett.">
        <title>Heterothallism in Cordyceps takaomontana.</title>
        <authorList>
            <person name="Yokoyama E."/>
            <person name="Yamagishi K."/>
            <person name="Hara A."/>
        </authorList>
    </citation>
    <scope>NUCLEOTIDE SEQUENCE</scope>
    <source>
        <strain evidence="1">NIAES 6588</strain>
    </source>
</reference>